<evidence type="ECO:0000256" key="1">
    <source>
        <dbReference type="ARBA" id="ARBA00004141"/>
    </source>
</evidence>
<organism evidence="8 9">
    <name type="scientific">Synechocystis salina LEGE 00031</name>
    <dbReference type="NCBI Taxonomy" id="1828736"/>
    <lineage>
        <taxon>Bacteria</taxon>
        <taxon>Bacillati</taxon>
        <taxon>Cyanobacteriota</taxon>
        <taxon>Cyanophyceae</taxon>
        <taxon>Synechococcales</taxon>
        <taxon>Merismopediaceae</taxon>
        <taxon>Synechocystis</taxon>
    </lineage>
</organism>
<dbReference type="Pfam" id="PF01545">
    <property type="entry name" value="Cation_efflux"/>
    <property type="match status" value="1"/>
</dbReference>
<keyword evidence="5 6" id="KW-0472">Membrane</keyword>
<comment type="subcellular location">
    <subcellularLocation>
        <location evidence="1">Membrane</location>
        <topology evidence="1">Multi-pass membrane protein</topology>
    </subcellularLocation>
</comment>
<dbReference type="PANTHER" id="PTHR43840:SF15">
    <property type="entry name" value="MITOCHONDRIAL METAL TRANSPORTER 1-RELATED"/>
    <property type="match status" value="1"/>
</dbReference>
<keyword evidence="9" id="KW-1185">Reference proteome</keyword>
<dbReference type="InterPro" id="IPR027469">
    <property type="entry name" value="Cation_efflux_TMD_sf"/>
</dbReference>
<keyword evidence="4 6" id="KW-1133">Transmembrane helix</keyword>
<dbReference type="RefSeq" id="WP_194020186.1">
    <property type="nucleotide sequence ID" value="NZ_JADEVV010000035.1"/>
</dbReference>
<feature type="transmembrane region" description="Helical" evidence="6">
    <location>
        <begin position="43"/>
        <end position="62"/>
    </location>
</feature>
<dbReference type="InterPro" id="IPR050291">
    <property type="entry name" value="CDF_Transporter"/>
</dbReference>
<name>A0ABR9VUB2_9SYNC</name>
<dbReference type="InterPro" id="IPR058533">
    <property type="entry name" value="Cation_efflux_TM"/>
</dbReference>
<keyword evidence="2" id="KW-0813">Transport</keyword>
<keyword evidence="3 6" id="KW-0812">Transmembrane</keyword>
<evidence type="ECO:0000256" key="6">
    <source>
        <dbReference type="SAM" id="Phobius"/>
    </source>
</evidence>
<evidence type="ECO:0000313" key="9">
    <source>
        <dbReference type="Proteomes" id="UP000658720"/>
    </source>
</evidence>
<dbReference type="Gene3D" id="1.20.1510.10">
    <property type="entry name" value="Cation efflux protein transmembrane domain"/>
    <property type="match status" value="1"/>
</dbReference>
<proteinExistence type="predicted"/>
<feature type="transmembrane region" description="Helical" evidence="6">
    <location>
        <begin position="83"/>
        <end position="105"/>
    </location>
</feature>
<dbReference type="Proteomes" id="UP000658720">
    <property type="component" value="Unassembled WGS sequence"/>
</dbReference>
<feature type="transmembrane region" description="Helical" evidence="6">
    <location>
        <begin position="120"/>
        <end position="142"/>
    </location>
</feature>
<dbReference type="EMBL" id="JADEVV010000035">
    <property type="protein sequence ID" value="MBE9254636.1"/>
    <property type="molecule type" value="Genomic_DNA"/>
</dbReference>
<dbReference type="SUPFAM" id="SSF161111">
    <property type="entry name" value="Cation efflux protein transmembrane domain-like"/>
    <property type="match status" value="1"/>
</dbReference>
<gene>
    <name evidence="8" type="ORF">IQ217_12465</name>
</gene>
<feature type="domain" description="Cation efflux protein transmembrane" evidence="7">
    <location>
        <begin position="17"/>
        <end position="222"/>
    </location>
</feature>
<feature type="transmembrane region" description="Helical" evidence="6">
    <location>
        <begin position="189"/>
        <end position="209"/>
    </location>
</feature>
<evidence type="ECO:0000259" key="7">
    <source>
        <dbReference type="Pfam" id="PF01545"/>
    </source>
</evidence>
<sequence length="314" mass="34204">MISSSTSLTILEKRSLKIARFGNVIMAIAGILTAWMANADALLVDGLYSGINFLSSLVAARVGESVMRPWDKTRPFGYYADEAIYITFRSVILLGILAFAVFSAITKIIAYASGHEFSEIVLGLIVIYSVGMTVICGGLYYVHRYYWLKTGKRSDILKTEQQSALIDGVISAAVGLAFGLAPLLKNTPLHFILPVIDSVIVLVLVALIINQPIRSFLNALAEIAGESSSPRVIASIHEAVSEAIPEAMDYTLIDVASSKLGRFHVVMIYLNVHHPIQGELVDELRLSIKSACEKRIGLVEVEVILTATPRLLAR</sequence>
<protein>
    <submittedName>
        <fullName evidence="8">Cation transporter</fullName>
    </submittedName>
</protein>
<reference evidence="8 9" key="1">
    <citation type="submission" date="2020-10" db="EMBL/GenBank/DDBJ databases">
        <authorList>
            <person name="Castelo-Branco R."/>
            <person name="Eusebio N."/>
            <person name="Adriana R."/>
            <person name="Vieira A."/>
            <person name="Brugerolle De Fraissinette N."/>
            <person name="Rezende De Castro R."/>
            <person name="Schneider M.P."/>
            <person name="Vasconcelos V."/>
            <person name="Leao P.N."/>
        </authorList>
    </citation>
    <scope>NUCLEOTIDE SEQUENCE [LARGE SCALE GENOMIC DNA]</scope>
    <source>
        <strain evidence="8 9">LEGE 00031</strain>
    </source>
</reference>
<evidence type="ECO:0000256" key="5">
    <source>
        <dbReference type="ARBA" id="ARBA00023136"/>
    </source>
</evidence>
<evidence type="ECO:0000256" key="4">
    <source>
        <dbReference type="ARBA" id="ARBA00022989"/>
    </source>
</evidence>
<comment type="caution">
    <text evidence="8">The sequence shown here is derived from an EMBL/GenBank/DDBJ whole genome shotgun (WGS) entry which is preliminary data.</text>
</comment>
<evidence type="ECO:0000313" key="8">
    <source>
        <dbReference type="EMBL" id="MBE9254636.1"/>
    </source>
</evidence>
<evidence type="ECO:0000256" key="3">
    <source>
        <dbReference type="ARBA" id="ARBA00022692"/>
    </source>
</evidence>
<accession>A0ABR9VUB2</accession>
<evidence type="ECO:0000256" key="2">
    <source>
        <dbReference type="ARBA" id="ARBA00022448"/>
    </source>
</evidence>
<dbReference type="PANTHER" id="PTHR43840">
    <property type="entry name" value="MITOCHONDRIAL METAL TRANSPORTER 1-RELATED"/>
    <property type="match status" value="1"/>
</dbReference>
<feature type="transmembrane region" description="Helical" evidence="6">
    <location>
        <begin position="21"/>
        <end position="37"/>
    </location>
</feature>
<feature type="transmembrane region" description="Helical" evidence="6">
    <location>
        <begin position="163"/>
        <end position="183"/>
    </location>
</feature>